<evidence type="ECO:0000313" key="2">
    <source>
        <dbReference type="EMBL" id="KAG7474835.1"/>
    </source>
</evidence>
<evidence type="ECO:0000313" key="3">
    <source>
        <dbReference type="Proteomes" id="UP000693946"/>
    </source>
</evidence>
<name>A0AAV6PTY4_SOLSE</name>
<organism evidence="2 3">
    <name type="scientific">Solea senegalensis</name>
    <name type="common">Senegalese sole</name>
    <dbReference type="NCBI Taxonomy" id="28829"/>
    <lineage>
        <taxon>Eukaryota</taxon>
        <taxon>Metazoa</taxon>
        <taxon>Chordata</taxon>
        <taxon>Craniata</taxon>
        <taxon>Vertebrata</taxon>
        <taxon>Euteleostomi</taxon>
        <taxon>Actinopterygii</taxon>
        <taxon>Neopterygii</taxon>
        <taxon>Teleostei</taxon>
        <taxon>Neoteleostei</taxon>
        <taxon>Acanthomorphata</taxon>
        <taxon>Carangaria</taxon>
        <taxon>Pleuronectiformes</taxon>
        <taxon>Pleuronectoidei</taxon>
        <taxon>Soleidae</taxon>
        <taxon>Solea</taxon>
    </lineage>
</organism>
<keyword evidence="3" id="KW-1185">Reference proteome</keyword>
<comment type="caution">
    <text evidence="2">The sequence shown here is derived from an EMBL/GenBank/DDBJ whole genome shotgun (WGS) entry which is preliminary data.</text>
</comment>
<dbReference type="EMBL" id="JAGKHQ010000021">
    <property type="protein sequence ID" value="KAG7474835.1"/>
    <property type="molecule type" value="Genomic_DNA"/>
</dbReference>
<gene>
    <name evidence="2" type="ORF">JOB18_018224</name>
</gene>
<evidence type="ECO:0000256" key="1">
    <source>
        <dbReference type="SAM" id="MobiDB-lite"/>
    </source>
</evidence>
<dbReference type="AlphaFoldDB" id="A0AAV6PTY4"/>
<protein>
    <submittedName>
        <fullName evidence="2">Uncharacterized protein</fullName>
    </submittedName>
</protein>
<sequence length="99" mass="11035">MEMEEEVEEQRQARPQETETETELTKDSGQGSRDGRVEGVCVRKPRIRGLEHLMPGGGGGGPTSRLDPVHRRASLLRRAQKLQFPAFAGMFESRCLVEG</sequence>
<reference evidence="2 3" key="1">
    <citation type="journal article" date="2021" name="Sci. Rep.">
        <title>Chromosome anchoring in Senegalese sole (Solea senegalensis) reveals sex-associated markers and genome rearrangements in flatfish.</title>
        <authorList>
            <person name="Guerrero-Cozar I."/>
            <person name="Gomez-Garrido J."/>
            <person name="Berbel C."/>
            <person name="Martinez-Blanch J.F."/>
            <person name="Alioto T."/>
            <person name="Claros M.G."/>
            <person name="Gagnaire P.A."/>
            <person name="Manchado M."/>
        </authorList>
    </citation>
    <scope>NUCLEOTIDE SEQUENCE [LARGE SCALE GENOMIC DNA]</scope>
    <source>
        <strain evidence="2">Sse05_10M</strain>
    </source>
</reference>
<feature type="region of interest" description="Disordered" evidence="1">
    <location>
        <begin position="1"/>
        <end position="40"/>
    </location>
</feature>
<proteinExistence type="predicted"/>
<accession>A0AAV6PTY4</accession>
<dbReference type="Proteomes" id="UP000693946">
    <property type="component" value="Linkage Group LG9"/>
</dbReference>